<dbReference type="AlphaFoldDB" id="A0A5J4KGI4"/>
<protein>
    <submittedName>
        <fullName evidence="3">Uncharacterized protein</fullName>
    </submittedName>
</protein>
<keyword evidence="1" id="KW-0175">Coiled coil</keyword>
<proteinExistence type="predicted"/>
<accession>A0A5J4KGI4</accession>
<feature type="coiled-coil region" evidence="1">
    <location>
        <begin position="13"/>
        <end position="40"/>
    </location>
</feature>
<gene>
    <name evidence="3" type="ORF">KDW_07670</name>
</gene>
<feature type="region of interest" description="Disordered" evidence="2">
    <location>
        <begin position="128"/>
        <end position="151"/>
    </location>
</feature>
<evidence type="ECO:0000256" key="1">
    <source>
        <dbReference type="SAM" id="Coils"/>
    </source>
</evidence>
<dbReference type="EMBL" id="BKZW01000001">
    <property type="protein sequence ID" value="GER86605.1"/>
    <property type="molecule type" value="Genomic_DNA"/>
</dbReference>
<dbReference type="Proteomes" id="UP000326912">
    <property type="component" value="Unassembled WGS sequence"/>
</dbReference>
<dbReference type="RefSeq" id="WP_151754708.1">
    <property type="nucleotide sequence ID" value="NZ_BKZW01000001.1"/>
</dbReference>
<evidence type="ECO:0000256" key="2">
    <source>
        <dbReference type="SAM" id="MobiDB-lite"/>
    </source>
</evidence>
<evidence type="ECO:0000313" key="3">
    <source>
        <dbReference type="EMBL" id="GER86605.1"/>
    </source>
</evidence>
<sequence length="165" mass="18205">MGGSSFDLIAQELQKQNHIMEKLKAENISLRQRLMDLRAGQGIFLEIDGTRMALDIQESTGPGATSDAPRQSLPANIEQGPDTSTAEARQTKPITPVEAKTAPLSVERKEAKQPTFLEEIMLDEFQSALTSPQATLQDPEKKPKESAEEQKAALRRELMGSFLLE</sequence>
<name>A0A5J4KGI4_9CHLR</name>
<keyword evidence="4" id="KW-1185">Reference proteome</keyword>
<feature type="compositionally biased region" description="Basic and acidic residues" evidence="2">
    <location>
        <begin position="138"/>
        <end position="151"/>
    </location>
</feature>
<reference evidence="3 4" key="1">
    <citation type="submission" date="2019-10" db="EMBL/GenBank/DDBJ databases">
        <title>Dictyobacter vulcani sp. nov., within the class Ktedonobacteria, isolated from soil of volcanic Mt. Zao.</title>
        <authorList>
            <person name="Zheng Y."/>
            <person name="Wang C.M."/>
            <person name="Sakai Y."/>
            <person name="Abe K."/>
            <person name="Yokota A."/>
            <person name="Yabe S."/>
        </authorList>
    </citation>
    <scope>NUCLEOTIDE SEQUENCE [LARGE SCALE GENOMIC DNA]</scope>
    <source>
        <strain evidence="3 4">W12</strain>
    </source>
</reference>
<organism evidence="3 4">
    <name type="scientific">Dictyobacter vulcani</name>
    <dbReference type="NCBI Taxonomy" id="2607529"/>
    <lineage>
        <taxon>Bacteria</taxon>
        <taxon>Bacillati</taxon>
        <taxon>Chloroflexota</taxon>
        <taxon>Ktedonobacteria</taxon>
        <taxon>Ktedonobacterales</taxon>
        <taxon>Dictyobacteraceae</taxon>
        <taxon>Dictyobacter</taxon>
    </lineage>
</organism>
<evidence type="ECO:0000313" key="4">
    <source>
        <dbReference type="Proteomes" id="UP000326912"/>
    </source>
</evidence>
<comment type="caution">
    <text evidence="3">The sequence shown here is derived from an EMBL/GenBank/DDBJ whole genome shotgun (WGS) entry which is preliminary data.</text>
</comment>
<feature type="region of interest" description="Disordered" evidence="2">
    <location>
        <begin position="57"/>
        <end position="109"/>
    </location>
</feature>